<dbReference type="AlphaFoldDB" id="A0A6A5UJ81"/>
<feature type="region of interest" description="Disordered" evidence="1">
    <location>
        <begin position="1"/>
        <end position="60"/>
    </location>
</feature>
<organism evidence="2 3">
    <name type="scientific">Byssothecium circinans</name>
    <dbReference type="NCBI Taxonomy" id="147558"/>
    <lineage>
        <taxon>Eukaryota</taxon>
        <taxon>Fungi</taxon>
        <taxon>Dikarya</taxon>
        <taxon>Ascomycota</taxon>
        <taxon>Pezizomycotina</taxon>
        <taxon>Dothideomycetes</taxon>
        <taxon>Pleosporomycetidae</taxon>
        <taxon>Pleosporales</taxon>
        <taxon>Massarineae</taxon>
        <taxon>Massarinaceae</taxon>
        <taxon>Byssothecium</taxon>
    </lineage>
</organism>
<evidence type="ECO:0000313" key="2">
    <source>
        <dbReference type="EMBL" id="KAF1962976.1"/>
    </source>
</evidence>
<dbReference type="EMBL" id="ML976978">
    <property type="protein sequence ID" value="KAF1962976.1"/>
    <property type="molecule type" value="Genomic_DNA"/>
</dbReference>
<feature type="compositionally biased region" description="Basic and acidic residues" evidence="1">
    <location>
        <begin position="9"/>
        <end position="24"/>
    </location>
</feature>
<keyword evidence="3" id="KW-1185">Reference proteome</keyword>
<evidence type="ECO:0000313" key="3">
    <source>
        <dbReference type="Proteomes" id="UP000800035"/>
    </source>
</evidence>
<sequence>MPRIARVGSSERRRQRQGEGKEREGEEEESGGDGERGTQDGGRVGTGRRTQRWDGRARAEGAAWTAQDLGLLSTEQDQRSIMATSHRITD</sequence>
<accession>A0A6A5UJ81</accession>
<gene>
    <name evidence="2" type="ORF">CC80DRAFT_102061</name>
</gene>
<evidence type="ECO:0000256" key="1">
    <source>
        <dbReference type="SAM" id="MobiDB-lite"/>
    </source>
</evidence>
<dbReference type="Proteomes" id="UP000800035">
    <property type="component" value="Unassembled WGS sequence"/>
</dbReference>
<reference evidence="2" key="1">
    <citation type="journal article" date="2020" name="Stud. Mycol.">
        <title>101 Dothideomycetes genomes: a test case for predicting lifestyles and emergence of pathogens.</title>
        <authorList>
            <person name="Haridas S."/>
            <person name="Albert R."/>
            <person name="Binder M."/>
            <person name="Bloem J."/>
            <person name="Labutti K."/>
            <person name="Salamov A."/>
            <person name="Andreopoulos B."/>
            <person name="Baker S."/>
            <person name="Barry K."/>
            <person name="Bills G."/>
            <person name="Bluhm B."/>
            <person name="Cannon C."/>
            <person name="Castanera R."/>
            <person name="Culley D."/>
            <person name="Daum C."/>
            <person name="Ezra D."/>
            <person name="Gonzalez J."/>
            <person name="Henrissat B."/>
            <person name="Kuo A."/>
            <person name="Liang C."/>
            <person name="Lipzen A."/>
            <person name="Lutzoni F."/>
            <person name="Magnuson J."/>
            <person name="Mondo S."/>
            <person name="Nolan M."/>
            <person name="Ohm R."/>
            <person name="Pangilinan J."/>
            <person name="Park H.-J."/>
            <person name="Ramirez L."/>
            <person name="Alfaro M."/>
            <person name="Sun H."/>
            <person name="Tritt A."/>
            <person name="Yoshinaga Y."/>
            <person name="Zwiers L.-H."/>
            <person name="Turgeon B."/>
            <person name="Goodwin S."/>
            <person name="Spatafora J."/>
            <person name="Crous P."/>
            <person name="Grigoriev I."/>
        </authorList>
    </citation>
    <scope>NUCLEOTIDE SEQUENCE</scope>
    <source>
        <strain evidence="2">CBS 675.92</strain>
    </source>
</reference>
<protein>
    <submittedName>
        <fullName evidence="2">Uncharacterized protein</fullName>
    </submittedName>
</protein>
<proteinExistence type="predicted"/>
<name>A0A6A5UJ81_9PLEO</name>